<evidence type="ECO:0000256" key="2">
    <source>
        <dbReference type="ARBA" id="ARBA00011245"/>
    </source>
</evidence>
<keyword evidence="4 8" id="KW-0489">Methyltransferase</keyword>
<evidence type="ECO:0000313" key="11">
    <source>
        <dbReference type="EMBL" id="KAJ6262634.1"/>
    </source>
</evidence>
<dbReference type="PROSITE" id="PS51559">
    <property type="entry name" value="SAM_RMT2"/>
    <property type="match status" value="1"/>
</dbReference>
<comment type="function">
    <text evidence="1 8">S-adenosyl-L-methionine-dependent protein-arginine N-methyltransferase that methylates the delta-nitrogen atom of arginine residues to form N5-methylarginine (type IV) in target proteins. Monomethylates ribosomal protein L12.</text>
</comment>
<dbReference type="InterPro" id="IPR026480">
    <property type="entry name" value="RMT2_dom"/>
</dbReference>
<dbReference type="SUPFAM" id="SSF53335">
    <property type="entry name" value="S-adenosyl-L-methionine-dependent methyltransferases"/>
    <property type="match status" value="1"/>
</dbReference>
<feature type="domain" description="RMT2" evidence="10">
    <location>
        <begin position="207"/>
        <end position="435"/>
    </location>
</feature>
<dbReference type="PIRSF" id="PIRSF038148">
    <property type="entry name" value="Arginine_N-mtfrase-2"/>
    <property type="match status" value="1"/>
</dbReference>
<dbReference type="PANTHER" id="PTHR32379">
    <property type="entry name" value="GUANIDINOACETATE N-METHYLTRANSFERASE"/>
    <property type="match status" value="1"/>
</dbReference>
<dbReference type="PANTHER" id="PTHR32379:SF1">
    <property type="entry name" value="GUANIDINOACETATE N-METHYLTRANSFERASE"/>
    <property type="match status" value="1"/>
</dbReference>
<dbReference type="EC" id="2.1.1.-" evidence="8"/>
<dbReference type="GO" id="GO:0005634">
    <property type="term" value="C:nucleus"/>
    <property type="evidence" value="ECO:0007669"/>
    <property type="project" value="UniProtKB-SubCell"/>
</dbReference>
<dbReference type="InterPro" id="IPR017408">
    <property type="entry name" value="Arginine_N-MeTrfase_2"/>
</dbReference>
<comment type="similarity">
    <text evidence="8">Belongs to the class I-like SAM-binding methyltransferase superfamily. RMT2 methyltransferase family.</text>
</comment>
<comment type="caution">
    <text evidence="11">The sequence shown here is derived from an EMBL/GenBank/DDBJ whole genome shotgun (WGS) entry which is preliminary data.</text>
</comment>
<evidence type="ECO:0000256" key="4">
    <source>
        <dbReference type="ARBA" id="ARBA00022603"/>
    </source>
</evidence>
<dbReference type="AlphaFoldDB" id="A0AAD6J1A4"/>
<keyword evidence="7 8" id="KW-0539">Nucleus</keyword>
<dbReference type="Gene3D" id="1.25.40.20">
    <property type="entry name" value="Ankyrin repeat-containing domain"/>
    <property type="match status" value="1"/>
</dbReference>
<dbReference type="InterPro" id="IPR029063">
    <property type="entry name" value="SAM-dependent_MTases_sf"/>
</dbReference>
<gene>
    <name evidence="11" type="ORF">Dda_3446</name>
</gene>
<evidence type="ECO:0000256" key="9">
    <source>
        <dbReference type="SAM" id="MobiDB-lite"/>
    </source>
</evidence>
<dbReference type="InterPro" id="IPR036770">
    <property type="entry name" value="Ankyrin_rpt-contain_sf"/>
</dbReference>
<protein>
    <recommendedName>
        <fullName evidence="8">Arginine N-methyltransferase 2</fullName>
        <ecNumber evidence="8">2.1.1.-</ecNumber>
    </recommendedName>
</protein>
<evidence type="ECO:0000256" key="6">
    <source>
        <dbReference type="ARBA" id="ARBA00022691"/>
    </source>
</evidence>
<dbReference type="Gene3D" id="3.40.50.150">
    <property type="entry name" value="Vaccinia Virus protein VP39"/>
    <property type="match status" value="1"/>
</dbReference>
<reference evidence="11" key="1">
    <citation type="submission" date="2023-01" db="EMBL/GenBank/DDBJ databases">
        <title>The chitinases involved in constricting ring structure development in the nematode-trapping fungus Drechslerella dactyloides.</title>
        <authorList>
            <person name="Wang R."/>
            <person name="Zhang L."/>
            <person name="Tang P."/>
            <person name="Li S."/>
            <person name="Liang L."/>
        </authorList>
    </citation>
    <scope>NUCLEOTIDE SEQUENCE</scope>
    <source>
        <strain evidence="11">YMF1.00031</strain>
    </source>
</reference>
<evidence type="ECO:0000256" key="7">
    <source>
        <dbReference type="ARBA" id="ARBA00023242"/>
    </source>
</evidence>
<sequence>MAAPPTDPSAGPTEEQPPLSVTISETAQLLLLAAGDHNLLTLRSLLKSQTPNVQDPATLRTPLHVAILACESLSNVATNEPSNGTNGHTNGSAVNNAVSAELALPPIEKATKTLELLLQNGAIWNALDSNNETPGCIAYRLGLTPLYEVMVDAGVRAELLFGRLDGYVALDDDDDDDEEVDDAGVDGGVIELQEGDEKTALDKAGEEAIPVTSEEYLASKLDMDDDRILDEDKNGVMMSWETDIMSRTASLLLPAAMPARVLNIGFGLGIIDSLFQSHNPPPSAHHIVEAHPQVLEKLHSSPLASRPGVTIHAGRWQDVLPTLAEQGLVFDAIYFDTFAEDYSQLKLFFSEHVITLLDSDGRFGFFNGLGADRQIAYDVYRKVVDIDLLEAGLETEWTEVAVDRGGMDGKGEWKGVRRKYWDLEKYLLPVSKFIG</sequence>
<dbReference type="GO" id="GO:0019702">
    <property type="term" value="F:protein arginine N5-methyltransferase activity"/>
    <property type="evidence" value="ECO:0007669"/>
    <property type="project" value="TreeGrafter"/>
</dbReference>
<evidence type="ECO:0000256" key="3">
    <source>
        <dbReference type="ARBA" id="ARBA00022490"/>
    </source>
</evidence>
<keyword evidence="5 8" id="KW-0808">Transferase</keyword>
<feature type="region of interest" description="Disordered" evidence="9">
    <location>
        <begin position="1"/>
        <end position="20"/>
    </location>
</feature>
<name>A0AAD6J1A4_DREDA</name>
<evidence type="ECO:0000313" key="12">
    <source>
        <dbReference type="Proteomes" id="UP001221413"/>
    </source>
</evidence>
<dbReference type="GO" id="GO:0005737">
    <property type="term" value="C:cytoplasm"/>
    <property type="evidence" value="ECO:0007669"/>
    <property type="project" value="UniProtKB-SubCell"/>
</dbReference>
<dbReference type="EMBL" id="JAQGDS010000003">
    <property type="protein sequence ID" value="KAJ6262634.1"/>
    <property type="molecule type" value="Genomic_DNA"/>
</dbReference>
<proteinExistence type="inferred from homology"/>
<keyword evidence="3 8" id="KW-0963">Cytoplasm</keyword>
<evidence type="ECO:0000256" key="5">
    <source>
        <dbReference type="ARBA" id="ARBA00022679"/>
    </source>
</evidence>
<evidence type="ECO:0000256" key="1">
    <source>
        <dbReference type="ARBA" id="ARBA00002207"/>
    </source>
</evidence>
<dbReference type="GO" id="GO:0032259">
    <property type="term" value="P:methylation"/>
    <property type="evidence" value="ECO:0007669"/>
    <property type="project" value="UniProtKB-KW"/>
</dbReference>
<dbReference type="SUPFAM" id="SSF48403">
    <property type="entry name" value="Ankyrin repeat"/>
    <property type="match status" value="1"/>
</dbReference>
<organism evidence="11 12">
    <name type="scientific">Drechslerella dactyloides</name>
    <name type="common">Nematode-trapping fungus</name>
    <name type="synonym">Arthrobotrys dactyloides</name>
    <dbReference type="NCBI Taxonomy" id="74499"/>
    <lineage>
        <taxon>Eukaryota</taxon>
        <taxon>Fungi</taxon>
        <taxon>Dikarya</taxon>
        <taxon>Ascomycota</taxon>
        <taxon>Pezizomycotina</taxon>
        <taxon>Orbiliomycetes</taxon>
        <taxon>Orbiliales</taxon>
        <taxon>Orbiliaceae</taxon>
        <taxon>Drechslerella</taxon>
    </lineage>
</organism>
<comment type="subunit">
    <text evidence="2 8">Monomer.</text>
</comment>
<accession>A0AAD6J1A4</accession>
<keyword evidence="6" id="KW-0949">S-adenosyl-L-methionine</keyword>
<comment type="subcellular location">
    <subcellularLocation>
        <location evidence="8">Cytoplasm</location>
    </subcellularLocation>
    <subcellularLocation>
        <location evidence="8">Nucleus</location>
    </subcellularLocation>
</comment>
<dbReference type="InterPro" id="IPR051038">
    <property type="entry name" value="RMT2/GAMT_Mtase"/>
</dbReference>
<dbReference type="Proteomes" id="UP001221413">
    <property type="component" value="Unassembled WGS sequence"/>
</dbReference>
<keyword evidence="12" id="KW-1185">Reference proteome</keyword>
<evidence type="ECO:0000259" key="10">
    <source>
        <dbReference type="PROSITE" id="PS51559"/>
    </source>
</evidence>
<evidence type="ECO:0000256" key="8">
    <source>
        <dbReference type="PIRNR" id="PIRNR038148"/>
    </source>
</evidence>